<protein>
    <submittedName>
        <fullName evidence="3">Uncharacterized protein</fullName>
    </submittedName>
</protein>
<sequence>MTYKKNLFKSSGRNLRWNLIVFISFAVSATALFLKVKGLTFGYEWYLTALPFLIISTAFVFINCPKCSKSWFYYATLESKGNNWKKLLNEMEECPGCVKKALDERDKRGWGTKKRKYNDRASEEKEGEDLDFEIDIDFEDLDLEETDSNDTERRKTRSSTTDLNKNELNKSDLNKKDSNNKDSIELDWLNELVDSQSYGAEEPSRSVRESSMSVAMGSVIAIGFDSNMEYLLVVSRSGRYVYTLDTLDRVTRDYSMALPVKGCIEGVGPLSGQSIQVTEVSSTARELQLRSADEKYLVHYQPGTLTLIQC</sequence>
<organism evidence="3 4">
    <name type="scientific">Pleionea litopenaei</name>
    <dbReference type="NCBI Taxonomy" id="3070815"/>
    <lineage>
        <taxon>Bacteria</taxon>
        <taxon>Pseudomonadati</taxon>
        <taxon>Pseudomonadota</taxon>
        <taxon>Gammaproteobacteria</taxon>
        <taxon>Oceanospirillales</taxon>
        <taxon>Pleioneaceae</taxon>
        <taxon>Pleionea</taxon>
    </lineage>
</organism>
<keyword evidence="2" id="KW-1133">Transmembrane helix</keyword>
<keyword evidence="2" id="KW-0472">Membrane</keyword>
<feature type="compositionally biased region" description="Basic and acidic residues" evidence="1">
    <location>
        <begin position="164"/>
        <end position="178"/>
    </location>
</feature>
<evidence type="ECO:0000313" key="4">
    <source>
        <dbReference type="Proteomes" id="UP001239782"/>
    </source>
</evidence>
<dbReference type="AlphaFoldDB" id="A0AA51RTL5"/>
<feature type="transmembrane region" description="Helical" evidence="2">
    <location>
        <begin position="45"/>
        <end position="64"/>
    </location>
</feature>
<evidence type="ECO:0000256" key="1">
    <source>
        <dbReference type="SAM" id="MobiDB-lite"/>
    </source>
</evidence>
<keyword evidence="4" id="KW-1185">Reference proteome</keyword>
<reference evidence="3 4" key="1">
    <citation type="submission" date="2023-08" db="EMBL/GenBank/DDBJ databases">
        <title>Pleionea litopenaei sp. nov., isolated from stomach of juvenile Litopenaeus vannamei.</title>
        <authorList>
            <person name="Rho A.M."/>
            <person name="Hwang C.Y."/>
        </authorList>
    </citation>
    <scope>NUCLEOTIDE SEQUENCE [LARGE SCALE GENOMIC DNA]</scope>
    <source>
        <strain evidence="3 4">HL-JVS1</strain>
    </source>
</reference>
<name>A0AA51RTL5_9GAMM</name>
<evidence type="ECO:0000313" key="3">
    <source>
        <dbReference type="EMBL" id="WMS87387.1"/>
    </source>
</evidence>
<dbReference type="EMBL" id="CP133548">
    <property type="protein sequence ID" value="WMS87387.1"/>
    <property type="molecule type" value="Genomic_DNA"/>
</dbReference>
<keyword evidence="2" id="KW-0812">Transmembrane</keyword>
<gene>
    <name evidence="3" type="ORF">Q9312_00305</name>
</gene>
<proteinExistence type="predicted"/>
<feature type="transmembrane region" description="Helical" evidence="2">
    <location>
        <begin position="15"/>
        <end position="33"/>
    </location>
</feature>
<evidence type="ECO:0000256" key="2">
    <source>
        <dbReference type="SAM" id="Phobius"/>
    </source>
</evidence>
<accession>A0AA51RTL5</accession>
<dbReference type="RefSeq" id="WP_309202528.1">
    <property type="nucleotide sequence ID" value="NZ_CP133548.1"/>
</dbReference>
<dbReference type="Proteomes" id="UP001239782">
    <property type="component" value="Chromosome"/>
</dbReference>
<feature type="region of interest" description="Disordered" evidence="1">
    <location>
        <begin position="145"/>
        <end position="178"/>
    </location>
</feature>
<dbReference type="KEGG" id="plei:Q9312_00305"/>